<reference evidence="2" key="1">
    <citation type="submission" date="2021-04" db="EMBL/GenBank/DDBJ databases">
        <authorList>
            <consortium name="Molecular Ecology Group"/>
        </authorList>
    </citation>
    <scope>NUCLEOTIDE SEQUENCE</scope>
</reference>
<feature type="compositionally biased region" description="Low complexity" evidence="1">
    <location>
        <begin position="101"/>
        <end position="110"/>
    </location>
</feature>
<dbReference type="AlphaFoldDB" id="A0A8S3YHK8"/>
<evidence type="ECO:0000313" key="3">
    <source>
        <dbReference type="Proteomes" id="UP000678393"/>
    </source>
</evidence>
<organism evidence="2 3">
    <name type="scientific">Candidula unifasciata</name>
    <dbReference type="NCBI Taxonomy" id="100452"/>
    <lineage>
        <taxon>Eukaryota</taxon>
        <taxon>Metazoa</taxon>
        <taxon>Spiralia</taxon>
        <taxon>Lophotrochozoa</taxon>
        <taxon>Mollusca</taxon>
        <taxon>Gastropoda</taxon>
        <taxon>Heterobranchia</taxon>
        <taxon>Euthyneura</taxon>
        <taxon>Panpulmonata</taxon>
        <taxon>Eupulmonata</taxon>
        <taxon>Stylommatophora</taxon>
        <taxon>Helicina</taxon>
        <taxon>Helicoidea</taxon>
        <taxon>Geomitridae</taxon>
        <taxon>Candidula</taxon>
    </lineage>
</organism>
<dbReference type="OrthoDB" id="6153087at2759"/>
<name>A0A8S3YHK8_9EUPU</name>
<keyword evidence="3" id="KW-1185">Reference proteome</keyword>
<gene>
    <name evidence="2" type="ORF">CUNI_LOCUS1622</name>
</gene>
<dbReference type="Proteomes" id="UP000678393">
    <property type="component" value="Unassembled WGS sequence"/>
</dbReference>
<feature type="region of interest" description="Disordered" evidence="1">
    <location>
        <begin position="1"/>
        <end position="151"/>
    </location>
</feature>
<feature type="compositionally biased region" description="Low complexity" evidence="1">
    <location>
        <begin position="25"/>
        <end position="35"/>
    </location>
</feature>
<accession>A0A8S3YHK8</accession>
<sequence length="151" mass="16314">QFKSPGRGIRGAQFGRQGFHGGQQGFQYPPGSYPGTPMHPGMERRMSSAGYEGDSYGQGTGEESYDYQQLASDDSHDTQQSSNDLSQTQSGFHGAFGNGSGQSSEQNQSGEGQGQGGDSPPDIKYEVTPMPFMKTNDFELIEIDPDEEDDI</sequence>
<dbReference type="EMBL" id="CAJHNH020000205">
    <property type="protein sequence ID" value="CAG5116064.1"/>
    <property type="molecule type" value="Genomic_DNA"/>
</dbReference>
<feature type="compositionally biased region" description="Acidic residues" evidence="1">
    <location>
        <begin position="139"/>
        <end position="151"/>
    </location>
</feature>
<evidence type="ECO:0000256" key="1">
    <source>
        <dbReference type="SAM" id="MobiDB-lite"/>
    </source>
</evidence>
<evidence type="ECO:0000313" key="2">
    <source>
        <dbReference type="EMBL" id="CAG5116064.1"/>
    </source>
</evidence>
<comment type="caution">
    <text evidence="2">The sequence shown here is derived from an EMBL/GenBank/DDBJ whole genome shotgun (WGS) entry which is preliminary data.</text>
</comment>
<feature type="non-terminal residue" evidence="2">
    <location>
        <position position="1"/>
    </location>
</feature>
<protein>
    <submittedName>
        <fullName evidence="2">Uncharacterized protein</fullName>
    </submittedName>
</protein>
<feature type="compositionally biased region" description="Polar residues" evidence="1">
    <location>
        <begin position="66"/>
        <end position="91"/>
    </location>
</feature>
<proteinExistence type="predicted"/>